<dbReference type="AlphaFoldDB" id="A0A1E4TNC1"/>
<dbReference type="InterPro" id="IPR040324">
    <property type="entry name" value="WDR44/Dgr2"/>
</dbReference>
<feature type="region of interest" description="Disordered" evidence="4">
    <location>
        <begin position="731"/>
        <end position="763"/>
    </location>
</feature>
<dbReference type="PANTHER" id="PTHR14221">
    <property type="entry name" value="WD REPEAT DOMAIN 44"/>
    <property type="match status" value="1"/>
</dbReference>
<dbReference type="PROSITE" id="PS50082">
    <property type="entry name" value="WD_REPEATS_2"/>
    <property type="match status" value="3"/>
</dbReference>
<name>A0A1E4TNC1_PACTA</name>
<dbReference type="InterPro" id="IPR001680">
    <property type="entry name" value="WD40_rpt"/>
</dbReference>
<dbReference type="EMBL" id="KV454018">
    <property type="protein sequence ID" value="ODV93231.1"/>
    <property type="molecule type" value="Genomic_DNA"/>
</dbReference>
<evidence type="ECO:0000256" key="3">
    <source>
        <dbReference type="PROSITE-ProRule" id="PRU00221"/>
    </source>
</evidence>
<feature type="compositionally biased region" description="Polar residues" evidence="4">
    <location>
        <begin position="547"/>
        <end position="573"/>
    </location>
</feature>
<feature type="repeat" description="WD" evidence="3">
    <location>
        <begin position="216"/>
        <end position="256"/>
    </location>
</feature>
<protein>
    <submittedName>
        <fullName evidence="5">Uncharacterized protein</fullName>
    </submittedName>
</protein>
<feature type="compositionally biased region" description="Low complexity" evidence="4">
    <location>
        <begin position="734"/>
        <end position="760"/>
    </location>
</feature>
<evidence type="ECO:0000313" key="5">
    <source>
        <dbReference type="EMBL" id="ODV93231.1"/>
    </source>
</evidence>
<dbReference type="SUPFAM" id="SSF50978">
    <property type="entry name" value="WD40 repeat-like"/>
    <property type="match status" value="2"/>
</dbReference>
<feature type="compositionally biased region" description="Low complexity" evidence="4">
    <location>
        <begin position="71"/>
        <end position="99"/>
    </location>
</feature>
<feature type="repeat" description="WD" evidence="3">
    <location>
        <begin position="126"/>
        <end position="158"/>
    </location>
</feature>
<reference evidence="6" key="1">
    <citation type="submission" date="2016-05" db="EMBL/GenBank/DDBJ databases">
        <title>Comparative genomics of biotechnologically important yeasts.</title>
        <authorList>
            <consortium name="DOE Joint Genome Institute"/>
            <person name="Riley R."/>
            <person name="Haridas S."/>
            <person name="Wolfe K.H."/>
            <person name="Lopes M.R."/>
            <person name="Hittinger C.T."/>
            <person name="Goker M."/>
            <person name="Salamov A."/>
            <person name="Wisecaver J."/>
            <person name="Long T.M."/>
            <person name="Aerts A.L."/>
            <person name="Barry K."/>
            <person name="Choi C."/>
            <person name="Clum A."/>
            <person name="Coughlan A.Y."/>
            <person name="Deshpande S."/>
            <person name="Douglass A.P."/>
            <person name="Hanson S.J."/>
            <person name="Klenk H.-P."/>
            <person name="Labutti K."/>
            <person name="Lapidus A."/>
            <person name="Lindquist E."/>
            <person name="Lipzen A."/>
            <person name="Meier-Kolthoff J.P."/>
            <person name="Ohm R.A."/>
            <person name="Otillar R.P."/>
            <person name="Pangilinan J."/>
            <person name="Peng Y."/>
            <person name="Rokas A."/>
            <person name="Rosa C.A."/>
            <person name="Scheuner C."/>
            <person name="Sibirny A.A."/>
            <person name="Slot J.C."/>
            <person name="Stielow J.B."/>
            <person name="Sun H."/>
            <person name="Kurtzman C.P."/>
            <person name="Blackwell M."/>
            <person name="Grigoriev I.V."/>
            <person name="Jeffries T.W."/>
        </authorList>
    </citation>
    <scope>NUCLEOTIDE SEQUENCE [LARGE SCALE GENOMIC DNA]</scope>
    <source>
        <strain evidence="6">NRRL Y-2460</strain>
    </source>
</reference>
<feature type="compositionally biased region" description="Low complexity" evidence="4">
    <location>
        <begin position="177"/>
        <end position="190"/>
    </location>
</feature>
<dbReference type="InterPro" id="IPR020472">
    <property type="entry name" value="WD40_PAC1"/>
</dbReference>
<evidence type="ECO:0000256" key="2">
    <source>
        <dbReference type="ARBA" id="ARBA00022737"/>
    </source>
</evidence>
<feature type="region of interest" description="Disordered" evidence="4">
    <location>
        <begin position="780"/>
        <end position="825"/>
    </location>
</feature>
<evidence type="ECO:0000256" key="1">
    <source>
        <dbReference type="ARBA" id="ARBA00022574"/>
    </source>
</evidence>
<feature type="compositionally biased region" description="Basic and acidic residues" evidence="4">
    <location>
        <begin position="118"/>
        <end position="128"/>
    </location>
</feature>
<feature type="compositionally biased region" description="Basic and acidic residues" evidence="4">
    <location>
        <begin position="814"/>
        <end position="825"/>
    </location>
</feature>
<dbReference type="PRINTS" id="PR00320">
    <property type="entry name" value="GPROTEINBRPT"/>
</dbReference>
<feature type="region of interest" description="Disordered" evidence="4">
    <location>
        <begin position="169"/>
        <end position="190"/>
    </location>
</feature>
<accession>A0A1E4TNC1</accession>
<sequence>MMDGSIRNSDLANLLYQPKYVRTYKKSKKSTQQFHKIFLAQQLNGSNGKAPIAQIDLENQYSTYDVTGLPSKNENNSSESNSSESNRSNSNSNSTSNSNIVVGDDNNDGSIIFNGGDENDKKQKKSTDNSKSIWTMEFSKDGKYLATGGQDGIIRIWKTLSSPLSRLECETEAKNPTSNHTTDTTYDDTNSNFSNSFQSSDKLYAPVFHPSPIREYHAHAQSVLSLNWSKNNFLLSSSMDRTTKLWHVDRKSCLKTFQHDDFVTSCCFHPKDDRFFLSGSLDNKLRLWSILDNEVVSEKILPGLITATCFTPDGEKVVIGSFNGWCYVLETRTFDIIYEFEIKKKKSYLLHHRNTQSSTSSGSKITGLDAYEVREKDHSTNLSTLKLHILVTSNDSRIRIFDCDSKSLTCEFKGLSNEFSQIAGNLDEEKQFLISGSENHWCYIWDVKERQEIPNKKLHNFLLSKRNHSTKTLNNKVKNVAVKNNNYICFHAHHTEITNAVFAPSLTTKLLELSNDPLCELYHNRQILLSGLTSSSPPSGCQSFSSNNSLAATNSKSHSPLSTSTQETPNGSGANSATAATSATAADSAAATASAAAAKEIEDEFHPSTAVIVTSDQNGNIKVFRQDFCYNIRRAILAHDHSKKRPIFRTVESNGSFVTSLVPSSHRRLSVSRASNEGSLTRPKSLLRSGSKKLNRNLSVPLASSSVATITESENTASGASSTKALQIDDGWPSKLSSHSTSHASFSSSSIGDDSTSSMSLQHEVSFSDHPDIANLTHFAREDDELNERVAKLSTNDKENKENKENHRGRKRLNSLDEKVLGNSH</sequence>
<dbReference type="Pfam" id="PF00400">
    <property type="entry name" value="WD40"/>
    <property type="match status" value="3"/>
</dbReference>
<keyword evidence="2" id="KW-0677">Repeat</keyword>
<dbReference type="PROSITE" id="PS50294">
    <property type="entry name" value="WD_REPEATS_REGION"/>
    <property type="match status" value="3"/>
</dbReference>
<dbReference type="Proteomes" id="UP000094236">
    <property type="component" value="Unassembled WGS sequence"/>
</dbReference>
<feature type="repeat" description="WD" evidence="3">
    <location>
        <begin position="256"/>
        <end position="298"/>
    </location>
</feature>
<dbReference type="STRING" id="669874.A0A1E4TNC1"/>
<proteinExistence type="predicted"/>
<dbReference type="OrthoDB" id="1932312at2759"/>
<dbReference type="SMART" id="SM00320">
    <property type="entry name" value="WD40"/>
    <property type="match status" value="5"/>
</dbReference>
<feature type="compositionally biased region" description="Basic and acidic residues" evidence="4">
    <location>
        <begin position="787"/>
        <end position="806"/>
    </location>
</feature>
<evidence type="ECO:0000256" key="4">
    <source>
        <dbReference type="SAM" id="MobiDB-lite"/>
    </source>
</evidence>
<keyword evidence="6" id="KW-1185">Reference proteome</keyword>
<dbReference type="Gene3D" id="2.130.10.10">
    <property type="entry name" value="YVTN repeat-like/Quinoprotein amine dehydrogenase"/>
    <property type="match status" value="3"/>
</dbReference>
<dbReference type="InterPro" id="IPR015943">
    <property type="entry name" value="WD40/YVTN_repeat-like_dom_sf"/>
</dbReference>
<feature type="region of interest" description="Disordered" evidence="4">
    <location>
        <begin position="66"/>
        <end position="130"/>
    </location>
</feature>
<organism evidence="5 6">
    <name type="scientific">Pachysolen tannophilus NRRL Y-2460</name>
    <dbReference type="NCBI Taxonomy" id="669874"/>
    <lineage>
        <taxon>Eukaryota</taxon>
        <taxon>Fungi</taxon>
        <taxon>Dikarya</taxon>
        <taxon>Ascomycota</taxon>
        <taxon>Saccharomycotina</taxon>
        <taxon>Pichiomycetes</taxon>
        <taxon>Pachysolenaceae</taxon>
        <taxon>Pachysolen</taxon>
    </lineage>
</organism>
<dbReference type="InterPro" id="IPR036322">
    <property type="entry name" value="WD40_repeat_dom_sf"/>
</dbReference>
<dbReference type="PANTHER" id="PTHR14221:SF0">
    <property type="entry name" value="WD REPEAT-CONTAINING PROTEIN 44"/>
    <property type="match status" value="1"/>
</dbReference>
<gene>
    <name evidence="5" type="ORF">PACTADRAFT_18730</name>
</gene>
<feature type="region of interest" description="Disordered" evidence="4">
    <location>
        <begin position="543"/>
        <end position="580"/>
    </location>
</feature>
<feature type="region of interest" description="Disordered" evidence="4">
    <location>
        <begin position="668"/>
        <end position="691"/>
    </location>
</feature>
<evidence type="ECO:0000313" key="6">
    <source>
        <dbReference type="Proteomes" id="UP000094236"/>
    </source>
</evidence>
<keyword evidence="1 3" id="KW-0853">WD repeat</keyword>